<name>A0A8J3PYX8_9ACTN</name>
<evidence type="ECO:0000256" key="1">
    <source>
        <dbReference type="ARBA" id="ARBA00022603"/>
    </source>
</evidence>
<evidence type="ECO:0000256" key="3">
    <source>
        <dbReference type="SAM" id="MobiDB-lite"/>
    </source>
</evidence>
<keyword evidence="2" id="KW-0808">Transferase</keyword>
<feature type="region of interest" description="Disordered" evidence="3">
    <location>
        <begin position="58"/>
        <end position="97"/>
    </location>
</feature>
<dbReference type="EMBL" id="BONV01000041">
    <property type="protein sequence ID" value="GIG83587.1"/>
    <property type="molecule type" value="Genomic_DNA"/>
</dbReference>
<dbReference type="PANTHER" id="PTHR43648">
    <property type="entry name" value="ELECTRON TRANSFER FLAVOPROTEIN BETA SUBUNIT LYSINE METHYLTRANSFERASE"/>
    <property type="match status" value="1"/>
</dbReference>
<organism evidence="4 5">
    <name type="scientific">Planotetraspora kaengkrachanensis</name>
    <dbReference type="NCBI Taxonomy" id="575193"/>
    <lineage>
        <taxon>Bacteria</taxon>
        <taxon>Bacillati</taxon>
        <taxon>Actinomycetota</taxon>
        <taxon>Actinomycetes</taxon>
        <taxon>Streptosporangiales</taxon>
        <taxon>Streptosporangiaceae</taxon>
        <taxon>Planotetraspora</taxon>
    </lineage>
</organism>
<evidence type="ECO:0000313" key="5">
    <source>
        <dbReference type="Proteomes" id="UP000630097"/>
    </source>
</evidence>
<sequence length="273" mass="28645">MHGPPGPLRSPAVEEFTAPGDTGRSDEFGRIVRAHTALGPVPYVPEIMLHLARPADAAPEGPAATAVSSPSHEPAPGAGFGAGLGAAEPAGPRAEDGEDDRLYEMWERLGRLPFWAYAWAGGQALARHVLDHPELVRGRTVLDLAGGSGLVAVAAALAGAARVTSNDVDPHAVAATALNARANGVTVTVQGGDLLDSMPAEEVILAGDVFYERPLARRVMPFLERAEGEVLVGHPERACSYLPRDRFQPAGRHLVPAPLENAPVTAATIWRLM</sequence>
<dbReference type="Gene3D" id="3.40.50.150">
    <property type="entry name" value="Vaccinia Virus protein VP39"/>
    <property type="match status" value="1"/>
</dbReference>
<keyword evidence="5" id="KW-1185">Reference proteome</keyword>
<gene>
    <name evidence="4" type="ORF">Pka01_67140</name>
</gene>
<comment type="caution">
    <text evidence="4">The sequence shown here is derived from an EMBL/GenBank/DDBJ whole genome shotgun (WGS) entry which is preliminary data.</text>
</comment>
<dbReference type="GO" id="GO:0032259">
    <property type="term" value="P:methylation"/>
    <property type="evidence" value="ECO:0007669"/>
    <property type="project" value="UniProtKB-KW"/>
</dbReference>
<accession>A0A8J3PYX8</accession>
<dbReference type="InterPro" id="IPR050078">
    <property type="entry name" value="Ribosomal_L11_MeTrfase_PrmA"/>
</dbReference>
<keyword evidence="1" id="KW-0489">Methyltransferase</keyword>
<evidence type="ECO:0000256" key="2">
    <source>
        <dbReference type="ARBA" id="ARBA00022679"/>
    </source>
</evidence>
<dbReference type="PANTHER" id="PTHR43648:SF1">
    <property type="entry name" value="ELECTRON TRANSFER FLAVOPROTEIN BETA SUBUNIT LYSINE METHYLTRANSFERASE"/>
    <property type="match status" value="1"/>
</dbReference>
<feature type="region of interest" description="Disordered" evidence="3">
    <location>
        <begin position="1"/>
        <end position="28"/>
    </location>
</feature>
<protein>
    <submittedName>
        <fullName evidence="4">Nicotinamide N-methylase</fullName>
    </submittedName>
</protein>
<dbReference type="SUPFAM" id="SSF53335">
    <property type="entry name" value="S-adenosyl-L-methionine-dependent methyltransferases"/>
    <property type="match status" value="1"/>
</dbReference>
<reference evidence="4 5" key="1">
    <citation type="submission" date="2021-01" db="EMBL/GenBank/DDBJ databases">
        <title>Whole genome shotgun sequence of Planotetraspora kaengkrachanensis NBRC 104272.</title>
        <authorList>
            <person name="Komaki H."/>
            <person name="Tamura T."/>
        </authorList>
    </citation>
    <scope>NUCLEOTIDE SEQUENCE [LARGE SCALE GENOMIC DNA]</scope>
    <source>
        <strain evidence="4 5">NBRC 104272</strain>
    </source>
</reference>
<dbReference type="Proteomes" id="UP000630097">
    <property type="component" value="Unassembled WGS sequence"/>
</dbReference>
<dbReference type="AlphaFoldDB" id="A0A8J3PYX8"/>
<proteinExistence type="predicted"/>
<dbReference type="Pfam" id="PF06325">
    <property type="entry name" value="PrmA"/>
    <property type="match status" value="1"/>
</dbReference>
<dbReference type="GO" id="GO:0016279">
    <property type="term" value="F:protein-lysine N-methyltransferase activity"/>
    <property type="evidence" value="ECO:0007669"/>
    <property type="project" value="TreeGrafter"/>
</dbReference>
<dbReference type="InterPro" id="IPR029063">
    <property type="entry name" value="SAM-dependent_MTases_sf"/>
</dbReference>
<evidence type="ECO:0000313" key="4">
    <source>
        <dbReference type="EMBL" id="GIG83587.1"/>
    </source>
</evidence>